<dbReference type="CDD" id="cd00082">
    <property type="entry name" value="HisKA"/>
    <property type="match status" value="1"/>
</dbReference>
<dbReference type="InterPro" id="IPR005467">
    <property type="entry name" value="His_kinase_dom"/>
</dbReference>
<proteinExistence type="predicted"/>
<dbReference type="Pfam" id="PF00512">
    <property type="entry name" value="HisKA"/>
    <property type="match status" value="1"/>
</dbReference>
<evidence type="ECO:0000313" key="6">
    <source>
        <dbReference type="EMBL" id="QFG02618.1"/>
    </source>
</evidence>
<evidence type="ECO:0000256" key="2">
    <source>
        <dbReference type="ARBA" id="ARBA00012438"/>
    </source>
</evidence>
<reference evidence="6 7" key="2">
    <citation type="submission" date="2019-10" db="EMBL/GenBank/DDBJ databases">
        <title>Thermopilla bonchosmolovskayae gen. nov., sp. nov., a moderately thermophilic Chloroflexi bacterium from a Chukotka hot spring (Arctic, Russia), representing a novel classis Thermopillaia, which include previously uncultivated lineage OLB14.</title>
        <authorList>
            <person name="Kochetkova T.V."/>
            <person name="Zayulina K.S."/>
            <person name="Zhigarkov V.S."/>
            <person name="Minaev N.V."/>
            <person name="Novikov A."/>
            <person name="Toshchakov S.V."/>
            <person name="Elcheninov A.G."/>
            <person name="Kublanov I.V."/>
        </authorList>
    </citation>
    <scope>NUCLEOTIDE SEQUENCE [LARGE SCALE GENOMIC DNA]</scope>
    <source>
        <strain evidence="6 7">3753O</strain>
    </source>
</reference>
<gene>
    <name evidence="6" type="ORF">Tbon_04700</name>
</gene>
<dbReference type="Gene3D" id="1.10.287.130">
    <property type="match status" value="1"/>
</dbReference>
<evidence type="ECO:0000256" key="1">
    <source>
        <dbReference type="ARBA" id="ARBA00000085"/>
    </source>
</evidence>
<dbReference type="PANTHER" id="PTHR43547">
    <property type="entry name" value="TWO-COMPONENT HISTIDINE KINASE"/>
    <property type="match status" value="1"/>
</dbReference>
<dbReference type="GO" id="GO:0016301">
    <property type="term" value="F:kinase activity"/>
    <property type="evidence" value="ECO:0007669"/>
    <property type="project" value="UniProtKB-KW"/>
</dbReference>
<accession>A0ABX6C0J3</accession>
<name>A0ABX6C0J3_9CHLR</name>
<dbReference type="Proteomes" id="UP000326331">
    <property type="component" value="Chromosome"/>
</dbReference>
<protein>
    <recommendedName>
        <fullName evidence="2">histidine kinase</fullName>
        <ecNumber evidence="2">2.7.13.3</ecNumber>
    </recommendedName>
</protein>
<evidence type="ECO:0000256" key="3">
    <source>
        <dbReference type="ARBA" id="ARBA00022553"/>
    </source>
</evidence>
<dbReference type="InterPro" id="IPR003661">
    <property type="entry name" value="HisK_dim/P_dom"/>
</dbReference>
<dbReference type="EC" id="2.7.13.3" evidence="2"/>
<evidence type="ECO:0000259" key="5">
    <source>
        <dbReference type="PROSITE" id="PS50109"/>
    </source>
</evidence>
<dbReference type="InterPro" id="IPR036097">
    <property type="entry name" value="HisK_dim/P_sf"/>
</dbReference>
<keyword evidence="7" id="KW-1185">Reference proteome</keyword>
<dbReference type="EMBL" id="CP042829">
    <property type="protein sequence ID" value="QFG02618.1"/>
    <property type="molecule type" value="Genomic_DNA"/>
</dbReference>
<keyword evidence="3" id="KW-0597">Phosphoprotein</keyword>
<dbReference type="PANTHER" id="PTHR43547:SF2">
    <property type="entry name" value="HYBRID SIGNAL TRANSDUCTION HISTIDINE KINASE C"/>
    <property type="match status" value="1"/>
</dbReference>
<evidence type="ECO:0000313" key="7">
    <source>
        <dbReference type="Proteomes" id="UP000326331"/>
    </source>
</evidence>
<organism evidence="6 7">
    <name type="scientific">Tepidiforma bonchosmolovskayae</name>
    <dbReference type="NCBI Taxonomy" id="2601677"/>
    <lineage>
        <taxon>Bacteria</taxon>
        <taxon>Bacillati</taxon>
        <taxon>Chloroflexota</taxon>
        <taxon>Tepidiformia</taxon>
        <taxon>Tepidiformales</taxon>
        <taxon>Tepidiformaceae</taxon>
        <taxon>Tepidiforma</taxon>
    </lineage>
</organism>
<dbReference type="PROSITE" id="PS50109">
    <property type="entry name" value="HIS_KIN"/>
    <property type="match status" value="1"/>
</dbReference>
<dbReference type="SUPFAM" id="SSF47384">
    <property type="entry name" value="Homodimeric domain of signal transducing histidine kinase"/>
    <property type="match status" value="1"/>
</dbReference>
<dbReference type="InterPro" id="IPR036890">
    <property type="entry name" value="HATPase_C_sf"/>
</dbReference>
<keyword evidence="4 6" id="KW-0808">Transferase</keyword>
<reference evidence="6 7" key="1">
    <citation type="submission" date="2019-08" db="EMBL/GenBank/DDBJ databases">
        <authorList>
            <person name="Toschakov S.V."/>
        </authorList>
    </citation>
    <scope>NUCLEOTIDE SEQUENCE [LARGE SCALE GENOMIC DNA]</scope>
    <source>
        <strain evidence="6 7">3753O</strain>
    </source>
</reference>
<comment type="catalytic activity">
    <reaction evidence="1">
        <text>ATP + protein L-histidine = ADP + protein N-phospho-L-histidine.</text>
        <dbReference type="EC" id="2.7.13.3"/>
    </reaction>
</comment>
<dbReference type="RefSeq" id="WP_158066545.1">
    <property type="nucleotide sequence ID" value="NZ_CP042829.1"/>
</dbReference>
<sequence>MTEEWPPEPDAETLRRETMGAFAHEIRTPLTSIRMVMELAKRSADADGGLRLDRELAEMLAASVDDLQQLADDLQEMSRLERGKLALAPGPCDLAAAVSAAGELLGGSPAIEGEAPPAVEGPWDAGRLVRALAGLARSANRMGDGSGTVRLTCRVEPGQAVVEFASGRPGGEERPIAADAGFAFFRARQLVVAMGGSVHCERRDRFARVAAVLPLGGPGGRGGG</sequence>
<evidence type="ECO:0000256" key="4">
    <source>
        <dbReference type="ARBA" id="ARBA00022777"/>
    </source>
</evidence>
<dbReference type="SMART" id="SM00388">
    <property type="entry name" value="HisKA"/>
    <property type="match status" value="1"/>
</dbReference>
<feature type="domain" description="Histidine kinase" evidence="5">
    <location>
        <begin position="21"/>
        <end position="217"/>
    </location>
</feature>
<dbReference type="SUPFAM" id="SSF55874">
    <property type="entry name" value="ATPase domain of HSP90 chaperone/DNA topoisomerase II/histidine kinase"/>
    <property type="match status" value="1"/>
</dbReference>
<keyword evidence="4 6" id="KW-0418">Kinase</keyword>